<dbReference type="EMBL" id="LBJQ01000076">
    <property type="protein sequence ID" value="RXH28056.1"/>
    <property type="molecule type" value="Genomic_DNA"/>
</dbReference>
<dbReference type="OrthoDB" id="9812774at2"/>
<keyword evidence="1 3" id="KW-0378">Hydrolase</keyword>
<dbReference type="InterPro" id="IPR029058">
    <property type="entry name" value="AB_hydrolase_fold"/>
</dbReference>
<dbReference type="Pfam" id="PF00561">
    <property type="entry name" value="Abhydrolase_1"/>
    <property type="match status" value="1"/>
</dbReference>
<dbReference type="Gene3D" id="3.40.50.1820">
    <property type="entry name" value="alpha/beta hydrolase"/>
    <property type="match status" value="1"/>
</dbReference>
<reference evidence="3 4" key="1">
    <citation type="submission" date="2015-04" db="EMBL/GenBank/DDBJ databases">
        <title>Comparative genomics of rhizobia nodulating Arachis hypogaea in China.</title>
        <authorList>
            <person name="Li Y."/>
        </authorList>
    </citation>
    <scope>NUCLEOTIDE SEQUENCE [LARGE SCALE GENOMIC DNA]</scope>
    <source>
        <strain evidence="3 4">CCBAU 51757</strain>
    </source>
</reference>
<dbReference type="InterPro" id="IPR000073">
    <property type="entry name" value="AB_hydrolase_1"/>
</dbReference>
<dbReference type="PANTHER" id="PTHR43329">
    <property type="entry name" value="EPOXIDE HYDROLASE"/>
    <property type="match status" value="1"/>
</dbReference>
<organism evidence="3 4">
    <name type="scientific">Bradyrhizobium nanningense</name>
    <dbReference type="NCBI Taxonomy" id="1325118"/>
    <lineage>
        <taxon>Bacteria</taxon>
        <taxon>Pseudomonadati</taxon>
        <taxon>Pseudomonadota</taxon>
        <taxon>Alphaproteobacteria</taxon>
        <taxon>Hyphomicrobiales</taxon>
        <taxon>Nitrobacteraceae</taxon>
        <taxon>Bradyrhizobium</taxon>
    </lineage>
</organism>
<dbReference type="GO" id="GO:0016787">
    <property type="term" value="F:hydrolase activity"/>
    <property type="evidence" value="ECO:0007669"/>
    <property type="project" value="UniProtKB-KW"/>
</dbReference>
<dbReference type="Proteomes" id="UP000289546">
    <property type="component" value="Unassembled WGS sequence"/>
</dbReference>
<name>A0A4Q0S2W6_9BRAD</name>
<dbReference type="RefSeq" id="WP_128918825.1">
    <property type="nucleotide sequence ID" value="NZ_LBJC01000078.1"/>
</dbReference>
<dbReference type="AlphaFoldDB" id="A0A4Q0S2W6"/>
<gene>
    <name evidence="3" type="ORF">XH99_15550</name>
</gene>
<proteinExistence type="predicted"/>
<dbReference type="SUPFAM" id="SSF53474">
    <property type="entry name" value="alpha/beta-Hydrolases"/>
    <property type="match status" value="1"/>
</dbReference>
<evidence type="ECO:0000313" key="4">
    <source>
        <dbReference type="Proteomes" id="UP000289546"/>
    </source>
</evidence>
<evidence type="ECO:0000313" key="3">
    <source>
        <dbReference type="EMBL" id="RXH28056.1"/>
    </source>
</evidence>
<dbReference type="PRINTS" id="PR00111">
    <property type="entry name" value="ABHYDROLASE"/>
</dbReference>
<protein>
    <submittedName>
        <fullName evidence="3">Alpha/beta hydrolase</fullName>
    </submittedName>
</protein>
<comment type="caution">
    <text evidence="3">The sequence shown here is derived from an EMBL/GenBank/DDBJ whole genome shotgun (WGS) entry which is preliminary data.</text>
</comment>
<sequence>MEHLTIEANGANLHLVRTGAGKPLLLLHGWPEFWLTWEPVIARLADRFMLIAPDLRGFGDSDKPDGPYGPDGHATDMLALMDRLGIDRFGVVGHDVGGAVMQPLARQASGRLAGLSFFDFVYPGIGPRMGAPDRLNHIWYQSFHQMEMAERLIGASRDNCRLYISHFLRGWAHRKDAFDHVLDAFTDNFFKDGNLAGGFAHYRASHAGRLAMMKGEAPPLPPISVPACVRWAEHDPLFPYAWTDRLGETFSALDLAMFPGVGHFPHREDPDHAAMEIAAFFQRIGWS</sequence>
<feature type="domain" description="AB hydrolase-1" evidence="2">
    <location>
        <begin position="22"/>
        <end position="269"/>
    </location>
</feature>
<dbReference type="PRINTS" id="PR00412">
    <property type="entry name" value="EPOXHYDRLASE"/>
</dbReference>
<evidence type="ECO:0000259" key="2">
    <source>
        <dbReference type="Pfam" id="PF00561"/>
    </source>
</evidence>
<accession>A0A4Q0S2W6</accession>
<keyword evidence="4" id="KW-1185">Reference proteome</keyword>
<dbReference type="InterPro" id="IPR000639">
    <property type="entry name" value="Epox_hydrolase-like"/>
</dbReference>
<evidence type="ECO:0000256" key="1">
    <source>
        <dbReference type="ARBA" id="ARBA00022801"/>
    </source>
</evidence>